<name>A0ABS7HHZ1_9MICO</name>
<comment type="caution">
    <text evidence="10">The sequence shown here is derived from an EMBL/GenBank/DDBJ whole genome shotgun (WGS) entry which is preliminary data.</text>
</comment>
<feature type="transmembrane region" description="Helical" evidence="7">
    <location>
        <begin position="101"/>
        <end position="130"/>
    </location>
</feature>
<feature type="region of interest" description="Disordered" evidence="8">
    <location>
        <begin position="1"/>
        <end position="24"/>
    </location>
</feature>
<dbReference type="Gene3D" id="1.10.3720.10">
    <property type="entry name" value="MetI-like"/>
    <property type="match status" value="1"/>
</dbReference>
<feature type="transmembrane region" description="Helical" evidence="7">
    <location>
        <begin position="274"/>
        <end position="294"/>
    </location>
</feature>
<sequence>MTTTRAPLRARKASRSGRPRERGILSPHDWKRPGVRGGWTLLHVVLVAGLVGFGAVPVVWMLRAAISTPTDLVLRPLSLIPEPAMWENIPVAWELLDIGHYLWNTVILVLGSWVVQLLVSTTAGFALAVIRPWYGGIVYGAFLVTLFVPATVTLIALYLTVLDLPLIGVSITDTPWAVWLPAGANAFTILLVKQFFDEIPRDLFEAAQIDGAGWFTIFWRIVLPMSRPILAVVSLLAIMSAWKEFLWPLIVLTDPGAQPLSVALPRLAQATSPAYLIAGLLIASIPPILVFLIFQRSIVRGIGFTGLKG</sequence>
<dbReference type="PANTHER" id="PTHR43744">
    <property type="entry name" value="ABC TRANSPORTER PERMEASE PROTEIN MG189-RELATED-RELATED"/>
    <property type="match status" value="1"/>
</dbReference>
<evidence type="ECO:0000313" key="10">
    <source>
        <dbReference type="EMBL" id="MBW9092065.1"/>
    </source>
</evidence>
<gene>
    <name evidence="10" type="ORF">JNB62_00030</name>
</gene>
<evidence type="ECO:0000256" key="3">
    <source>
        <dbReference type="ARBA" id="ARBA00022475"/>
    </source>
</evidence>
<proteinExistence type="inferred from homology"/>
<keyword evidence="2 7" id="KW-0813">Transport</keyword>
<evidence type="ECO:0000256" key="2">
    <source>
        <dbReference type="ARBA" id="ARBA00022448"/>
    </source>
</evidence>
<keyword evidence="11" id="KW-1185">Reference proteome</keyword>
<evidence type="ECO:0000256" key="4">
    <source>
        <dbReference type="ARBA" id="ARBA00022692"/>
    </source>
</evidence>
<dbReference type="PROSITE" id="PS50928">
    <property type="entry name" value="ABC_TM1"/>
    <property type="match status" value="1"/>
</dbReference>
<dbReference type="InterPro" id="IPR000515">
    <property type="entry name" value="MetI-like"/>
</dbReference>
<keyword evidence="5 7" id="KW-1133">Transmembrane helix</keyword>
<evidence type="ECO:0000256" key="1">
    <source>
        <dbReference type="ARBA" id="ARBA00004651"/>
    </source>
</evidence>
<evidence type="ECO:0000256" key="8">
    <source>
        <dbReference type="SAM" id="MobiDB-lite"/>
    </source>
</evidence>
<evidence type="ECO:0000256" key="5">
    <source>
        <dbReference type="ARBA" id="ARBA00022989"/>
    </source>
</evidence>
<comment type="subcellular location">
    <subcellularLocation>
        <location evidence="1 7">Cell membrane</location>
        <topology evidence="1 7">Multi-pass membrane protein</topology>
    </subcellularLocation>
</comment>
<evidence type="ECO:0000256" key="7">
    <source>
        <dbReference type="RuleBase" id="RU363032"/>
    </source>
</evidence>
<feature type="transmembrane region" description="Helical" evidence="7">
    <location>
        <begin position="41"/>
        <end position="62"/>
    </location>
</feature>
<evidence type="ECO:0000313" key="11">
    <source>
        <dbReference type="Proteomes" id="UP001196843"/>
    </source>
</evidence>
<evidence type="ECO:0000259" key="9">
    <source>
        <dbReference type="PROSITE" id="PS50928"/>
    </source>
</evidence>
<organism evidence="10 11">
    <name type="scientific">Microbacterium jejuense</name>
    <dbReference type="NCBI Taxonomy" id="1263637"/>
    <lineage>
        <taxon>Bacteria</taxon>
        <taxon>Bacillati</taxon>
        <taxon>Actinomycetota</taxon>
        <taxon>Actinomycetes</taxon>
        <taxon>Micrococcales</taxon>
        <taxon>Microbacteriaceae</taxon>
        <taxon>Microbacterium</taxon>
    </lineage>
</organism>
<comment type="similarity">
    <text evidence="7">Belongs to the binding-protein-dependent transport system permease family.</text>
</comment>
<dbReference type="CDD" id="cd06261">
    <property type="entry name" value="TM_PBP2"/>
    <property type="match status" value="1"/>
</dbReference>
<keyword evidence="4 7" id="KW-0812">Transmembrane</keyword>
<dbReference type="Proteomes" id="UP001196843">
    <property type="component" value="Unassembled WGS sequence"/>
</dbReference>
<keyword evidence="6 7" id="KW-0472">Membrane</keyword>
<dbReference type="SUPFAM" id="SSF161098">
    <property type="entry name" value="MetI-like"/>
    <property type="match status" value="1"/>
</dbReference>
<dbReference type="EMBL" id="JAEUAW010000001">
    <property type="protein sequence ID" value="MBW9092065.1"/>
    <property type="molecule type" value="Genomic_DNA"/>
</dbReference>
<accession>A0ABS7HHZ1</accession>
<protein>
    <submittedName>
        <fullName evidence="10">Carbohydrate ABC transporter permease</fullName>
    </submittedName>
</protein>
<feature type="compositionally biased region" description="Basic residues" evidence="8">
    <location>
        <begin position="8"/>
        <end position="17"/>
    </location>
</feature>
<dbReference type="PANTHER" id="PTHR43744:SF12">
    <property type="entry name" value="ABC TRANSPORTER PERMEASE PROTEIN MG189-RELATED"/>
    <property type="match status" value="1"/>
</dbReference>
<dbReference type="Pfam" id="PF00528">
    <property type="entry name" value="BPD_transp_1"/>
    <property type="match status" value="1"/>
</dbReference>
<keyword evidence="3" id="KW-1003">Cell membrane</keyword>
<feature type="transmembrane region" description="Helical" evidence="7">
    <location>
        <begin position="137"/>
        <end position="161"/>
    </location>
</feature>
<feature type="domain" description="ABC transmembrane type-1" evidence="9">
    <location>
        <begin position="102"/>
        <end position="294"/>
    </location>
</feature>
<feature type="transmembrane region" description="Helical" evidence="7">
    <location>
        <begin position="217"/>
        <end position="242"/>
    </location>
</feature>
<feature type="transmembrane region" description="Helical" evidence="7">
    <location>
        <begin position="176"/>
        <end position="196"/>
    </location>
</feature>
<reference evidence="10 11" key="1">
    <citation type="journal article" date="2021" name="MBio">
        <title>Poor Competitiveness of Bradyrhizobium in Pigeon Pea Root Colonization in Indian Soils.</title>
        <authorList>
            <person name="Chalasani D."/>
            <person name="Basu A."/>
            <person name="Pullabhotla S.V.S.R.N."/>
            <person name="Jorrin B."/>
            <person name="Neal A.L."/>
            <person name="Poole P.S."/>
            <person name="Podile A.R."/>
            <person name="Tkacz A."/>
        </authorList>
    </citation>
    <scope>NUCLEOTIDE SEQUENCE [LARGE SCALE GENOMIC DNA]</scope>
    <source>
        <strain evidence="10 11">HU14</strain>
    </source>
</reference>
<evidence type="ECO:0000256" key="6">
    <source>
        <dbReference type="ARBA" id="ARBA00023136"/>
    </source>
</evidence>
<dbReference type="InterPro" id="IPR035906">
    <property type="entry name" value="MetI-like_sf"/>
</dbReference>